<protein>
    <submittedName>
        <fullName evidence="1">Uncharacterized protein</fullName>
    </submittedName>
</protein>
<organism evidence="1 2">
    <name type="scientific">Polyplax serrata</name>
    <name type="common">Common mouse louse</name>
    <dbReference type="NCBI Taxonomy" id="468196"/>
    <lineage>
        <taxon>Eukaryota</taxon>
        <taxon>Metazoa</taxon>
        <taxon>Ecdysozoa</taxon>
        <taxon>Arthropoda</taxon>
        <taxon>Hexapoda</taxon>
        <taxon>Insecta</taxon>
        <taxon>Pterygota</taxon>
        <taxon>Neoptera</taxon>
        <taxon>Paraneoptera</taxon>
        <taxon>Psocodea</taxon>
        <taxon>Troctomorpha</taxon>
        <taxon>Phthiraptera</taxon>
        <taxon>Anoplura</taxon>
        <taxon>Polyplacidae</taxon>
        <taxon>Polyplax</taxon>
    </lineage>
</organism>
<dbReference type="EMBL" id="JAWJWF010000046">
    <property type="protein sequence ID" value="KAK6624557.1"/>
    <property type="molecule type" value="Genomic_DNA"/>
</dbReference>
<keyword evidence="2" id="KW-1185">Reference proteome</keyword>
<evidence type="ECO:0000313" key="1">
    <source>
        <dbReference type="EMBL" id="KAK6624557.1"/>
    </source>
</evidence>
<name>A0ABR1AQM6_POLSC</name>
<proteinExistence type="predicted"/>
<reference evidence="1 2" key="1">
    <citation type="submission" date="2023-09" db="EMBL/GenBank/DDBJ databases">
        <title>Genomes of two closely related lineages of the louse Polyplax serrata with different host specificities.</title>
        <authorList>
            <person name="Martinu J."/>
            <person name="Tarabai H."/>
            <person name="Stefka J."/>
            <person name="Hypsa V."/>
        </authorList>
    </citation>
    <scope>NUCLEOTIDE SEQUENCE [LARGE SCALE GENOMIC DNA]</scope>
    <source>
        <strain evidence="1">98ZLc_SE</strain>
    </source>
</reference>
<dbReference type="Proteomes" id="UP001359485">
    <property type="component" value="Unassembled WGS sequence"/>
</dbReference>
<comment type="caution">
    <text evidence="1">The sequence shown here is derived from an EMBL/GenBank/DDBJ whole genome shotgun (WGS) entry which is preliminary data.</text>
</comment>
<sequence length="53" mass="6230">MNPLMGAERKVEKKKRQDKNPFYVYFRDCRLWLLVSNTVDGPLPCSASVDKRE</sequence>
<gene>
    <name evidence="1" type="ORF">RUM44_011416</name>
</gene>
<accession>A0ABR1AQM6</accession>
<evidence type="ECO:0000313" key="2">
    <source>
        <dbReference type="Proteomes" id="UP001359485"/>
    </source>
</evidence>